<evidence type="ECO:0000256" key="5">
    <source>
        <dbReference type="ARBA" id="ARBA00023163"/>
    </source>
</evidence>
<name>F8PVG1_SERL3</name>
<sequence>MREGKKDKEPLPIYESHPPQWLPRTHKSADVGYPGFYPPRPGQDEDILSEANVKNGFVLAASVQSEYSTTTDTIKQDVTKNIFDENAVMDLENLMNEIFSRRVENIPLIPPSTFKIPSRVTANDAKRQAWFADLANPDVPLYKLGKSVPHGAKGHDLLDLLHTNNVAIHRAVWFLRVFGANETAGLRNKPSYNPTQYSVDWAIVVTSYLKKQLADIALPSAPRPGLNIKQTFKGVLSDADTKERWISRFTYCLKLLKTFYSEGLVDNRIFLVWLVQQMSSCNLAQAGFVARLADEYLDGLLGNRALARPFVEACLTKLSEIHTTFAQNHLMDLEGLLKTLLQRICMTLSDAFVSPSVWTAHSSLITEALSSNLAGQPGGDQLQSHKDVLSILLDNLTDIKRRNEAMLFRNLPPRALARMGSVVADIQVLNSISSTTDLESVAFFDDASDAASTFGEKLDILLTWSVTPLQYGEHRPYAAITLLRRWRERNGNRAIRRDVSSPEAFLQDQLFDWLDSSDIAGEPGNLRSVAVLFGKFVKHELFSYANYVTRLIARGEPSLSYTQEPGSRHRDFLRWIPIHELTPSLVNQRKVTLHGARARETPEDLSEREIRREIRAVLPIVFGGVSHPQFDSIAAFRESCPTLLVAPRFEQVRTYKQWFLPNFRNHAQGSVNQENLLKSYCTAVELLDMTKCFGSMLELSLIILEHASSVDLLTAVNETFHRFATIWTSMNVTGTITAALHAAHLVWRTRGIQMRSLLALLVEMDNGRHLDVTSREHVAADIASFTHALNPETDHPNPVPSRLPEILLLAEDPNPEGPSILANSLWYKYRTAFDWAWKVWDNTVASLRLIPNMTNETTNRHSIALRYGHFLLHIDKHLPGGFDDQVLQWFLGTGKNEVSGLCAEAWDVLTVVLLYLCIQGALSTTSILRGLVYPAWQLAANVSSDHEAQSLRRYLEAANRLFDLLLLQEGGSITSTLPVELLDLQRIRTRRQDVFREPHFSLFVSNIPTLVFIEKNMVLSDDFRQLAASLRCSACENDDFRQSCYRNLEIVRASFEHPLQSDAIAEPLCEPLVNALKLILSDLSSGGSNVHSFLSRDMSTVLSPWRLAATAIQMQFALRQLGRALGNELTSNAAGESLDKMTSTLFHHSMTSEEAYFIAEMAKGVDGPVAVKFINNGFQYIIEVFSNIPQPAQSAVLLDRVERAGEVVRVLSHVAEPLREAARFAHLQVDIPTQEMLVTVIYGMFNTVESLLTSAADDSETASQATHTLVFLARLLQFDLGFAGMWTSKFREAASNLCTTLFRLVLLHASGPFFGLVAYPLLLDTLFYLIDELSTQAKSGTLDYFRYYPNLTESDLSHDIPIEYRQQLCTLLPQLPANPVVINLSNAYRDPSGHLVHGSPVLNRPWEWTENLGEPAAPMNSDEEHKEREEQVKNSASLSLELFAARHAGGRIIRSSGVVEEPRTESDIRLFEDNVSSESIYRRDWRESRLEFQRELKASGNVFKGEEGDEVGALHVFATQGRAPSRRTSPASSVKSRGSAHGSLRQSPGQLSYHRASTSTMSESIEVDSAGTSSSIVKISHKRKVSTDDEVEIIEGPLPNTSRMKKAKVKTATTKAKTKKR</sequence>
<feature type="domain" description="Mediator complex subunit Med12" evidence="9">
    <location>
        <begin position="113"/>
        <end position="176"/>
    </location>
</feature>
<dbReference type="Pfam" id="PF09497">
    <property type="entry name" value="Med12"/>
    <property type="match status" value="1"/>
</dbReference>
<evidence type="ECO:0000256" key="6">
    <source>
        <dbReference type="ARBA" id="ARBA00023242"/>
    </source>
</evidence>
<evidence type="ECO:0000259" key="9">
    <source>
        <dbReference type="SMART" id="SM01281"/>
    </source>
</evidence>
<evidence type="ECO:0000256" key="2">
    <source>
        <dbReference type="ARBA" id="ARBA00010289"/>
    </source>
</evidence>
<evidence type="ECO:0000256" key="7">
    <source>
        <dbReference type="ARBA" id="ARBA00032010"/>
    </source>
</evidence>
<gene>
    <name evidence="10" type="ORF">SERLA73DRAFT_167457</name>
</gene>
<keyword evidence="4" id="KW-0805">Transcription regulation</keyword>
<keyword evidence="5" id="KW-0804">Transcription</keyword>
<evidence type="ECO:0000313" key="10">
    <source>
        <dbReference type="EMBL" id="EGN99514.1"/>
    </source>
</evidence>
<feature type="region of interest" description="Disordered" evidence="8">
    <location>
        <begin position="1"/>
        <end position="27"/>
    </location>
</feature>
<comment type="subcellular location">
    <subcellularLocation>
        <location evidence="1">Nucleus</location>
    </subcellularLocation>
</comment>
<keyword evidence="6" id="KW-0539">Nucleus</keyword>
<feature type="compositionally biased region" description="Polar residues" evidence="8">
    <location>
        <begin position="1544"/>
        <end position="1563"/>
    </location>
</feature>
<dbReference type="GO" id="GO:0016592">
    <property type="term" value="C:mediator complex"/>
    <property type="evidence" value="ECO:0007669"/>
    <property type="project" value="InterPro"/>
</dbReference>
<evidence type="ECO:0000256" key="1">
    <source>
        <dbReference type="ARBA" id="ARBA00004123"/>
    </source>
</evidence>
<evidence type="ECO:0000256" key="4">
    <source>
        <dbReference type="ARBA" id="ARBA00023015"/>
    </source>
</evidence>
<dbReference type="InterPro" id="IPR019035">
    <property type="entry name" value="Mediator_Med12"/>
</dbReference>
<dbReference type="OMA" id="RPWEWTE"/>
<protein>
    <recommendedName>
        <fullName evidence="3">Mediator of RNA polymerase II transcription subunit 12</fullName>
    </recommendedName>
    <alternativeName>
        <fullName evidence="7">Mediator complex subunit 12</fullName>
    </alternativeName>
</protein>
<evidence type="ECO:0000313" key="11">
    <source>
        <dbReference type="Proteomes" id="UP000008063"/>
    </source>
</evidence>
<feature type="compositionally biased region" description="Basic and acidic residues" evidence="8">
    <location>
        <begin position="1"/>
        <end position="10"/>
    </location>
</feature>
<keyword evidence="11" id="KW-1185">Reference proteome</keyword>
<dbReference type="eggNOG" id="KOG4522">
    <property type="taxonomic scope" value="Eukaryota"/>
</dbReference>
<comment type="similarity">
    <text evidence="2">Belongs to the Mediator complex subunit 12 family.</text>
</comment>
<evidence type="ECO:0000256" key="3">
    <source>
        <dbReference type="ARBA" id="ARBA00019622"/>
    </source>
</evidence>
<dbReference type="GO" id="GO:0003712">
    <property type="term" value="F:transcription coregulator activity"/>
    <property type="evidence" value="ECO:0007669"/>
    <property type="project" value="InterPro"/>
</dbReference>
<proteinExistence type="inferred from homology"/>
<dbReference type="Proteomes" id="UP000008063">
    <property type="component" value="Unassembled WGS sequence"/>
</dbReference>
<dbReference type="STRING" id="936435.F8PVG1"/>
<dbReference type="PANTHER" id="PTHR46567">
    <property type="entry name" value="MEDIATOR OF RNA POLYMERASE II TRANSCRIPTION SUBUNIT 12"/>
    <property type="match status" value="1"/>
</dbReference>
<dbReference type="GO" id="GO:0006357">
    <property type="term" value="P:regulation of transcription by RNA polymerase II"/>
    <property type="evidence" value="ECO:0007669"/>
    <property type="project" value="InterPro"/>
</dbReference>
<dbReference type="PANTHER" id="PTHR46567:SF1">
    <property type="entry name" value="MEDIATOR OF RNA POLYMERASE II TRANSCRIPTION SUBUNIT 12"/>
    <property type="match status" value="1"/>
</dbReference>
<dbReference type="EMBL" id="GL945479">
    <property type="protein sequence ID" value="EGN99514.1"/>
    <property type="molecule type" value="Genomic_DNA"/>
</dbReference>
<feature type="compositionally biased region" description="Low complexity" evidence="8">
    <location>
        <begin position="1522"/>
        <end position="1533"/>
    </location>
</feature>
<dbReference type="HOGENOM" id="CLU_003154_0_0_1"/>
<organism evidence="11">
    <name type="scientific">Serpula lacrymans var. lacrymans (strain S7.3)</name>
    <name type="common">Dry rot fungus</name>
    <dbReference type="NCBI Taxonomy" id="936435"/>
    <lineage>
        <taxon>Eukaryota</taxon>
        <taxon>Fungi</taxon>
        <taxon>Dikarya</taxon>
        <taxon>Basidiomycota</taxon>
        <taxon>Agaricomycotina</taxon>
        <taxon>Agaricomycetes</taxon>
        <taxon>Agaricomycetidae</taxon>
        <taxon>Boletales</taxon>
        <taxon>Coniophorineae</taxon>
        <taxon>Serpulaceae</taxon>
        <taxon>Serpula</taxon>
    </lineage>
</organism>
<dbReference type="SMART" id="SM01281">
    <property type="entry name" value="Med12"/>
    <property type="match status" value="1"/>
</dbReference>
<dbReference type="OrthoDB" id="20828at2759"/>
<feature type="region of interest" description="Disordered" evidence="8">
    <location>
        <begin position="1517"/>
        <end position="1621"/>
    </location>
</feature>
<reference evidence="11" key="1">
    <citation type="journal article" date="2011" name="Science">
        <title>The plant cell wall-decomposing machinery underlies the functional diversity of forest fungi.</title>
        <authorList>
            <person name="Eastwood D.C."/>
            <person name="Floudas D."/>
            <person name="Binder M."/>
            <person name="Majcherczyk A."/>
            <person name="Schneider P."/>
            <person name="Aerts A."/>
            <person name="Asiegbu F.O."/>
            <person name="Baker S.E."/>
            <person name="Barry K."/>
            <person name="Bendiksby M."/>
            <person name="Blumentritt M."/>
            <person name="Coutinho P.M."/>
            <person name="Cullen D."/>
            <person name="de Vries R.P."/>
            <person name="Gathman A."/>
            <person name="Goodell B."/>
            <person name="Henrissat B."/>
            <person name="Ihrmark K."/>
            <person name="Kauserud H."/>
            <person name="Kohler A."/>
            <person name="LaButti K."/>
            <person name="Lapidus A."/>
            <person name="Lavin J.L."/>
            <person name="Lee Y.-H."/>
            <person name="Lindquist E."/>
            <person name="Lilly W."/>
            <person name="Lucas S."/>
            <person name="Morin E."/>
            <person name="Murat C."/>
            <person name="Oguiza J.A."/>
            <person name="Park J."/>
            <person name="Pisabarro A.G."/>
            <person name="Riley R."/>
            <person name="Rosling A."/>
            <person name="Salamov A."/>
            <person name="Schmidt O."/>
            <person name="Schmutz J."/>
            <person name="Skrede I."/>
            <person name="Stenlid J."/>
            <person name="Wiebenga A."/>
            <person name="Xie X."/>
            <person name="Kuees U."/>
            <person name="Hibbett D.S."/>
            <person name="Hoffmeister D."/>
            <person name="Hoegberg N."/>
            <person name="Martin F."/>
            <person name="Grigoriev I.V."/>
            <person name="Watkinson S.C."/>
        </authorList>
    </citation>
    <scope>NUCLEOTIDE SEQUENCE [LARGE SCALE GENOMIC DNA]</scope>
    <source>
        <strain evidence="11">strain S7.3</strain>
    </source>
</reference>
<dbReference type="InParanoid" id="F8PVG1"/>
<accession>F8PVG1</accession>
<evidence type="ECO:0000256" key="8">
    <source>
        <dbReference type="SAM" id="MobiDB-lite"/>
    </source>
</evidence>